<keyword evidence="2" id="KW-1185">Reference proteome</keyword>
<evidence type="ECO:0000313" key="1">
    <source>
        <dbReference type="EMBL" id="RJQ88844.1"/>
    </source>
</evidence>
<dbReference type="OrthoDB" id="1257168at2"/>
<dbReference type="Proteomes" id="UP000285112">
    <property type="component" value="Unassembled WGS sequence"/>
</dbReference>
<comment type="caution">
    <text evidence="1">The sequence shown here is derived from an EMBL/GenBank/DDBJ whole genome shotgun (WGS) entry which is preliminary data.</text>
</comment>
<dbReference type="AlphaFoldDB" id="A0A419I8Z3"/>
<dbReference type="EMBL" id="QZFV01000062">
    <property type="protein sequence ID" value="RJQ88844.1"/>
    <property type="molecule type" value="Genomic_DNA"/>
</dbReference>
<sequence length="104" mass="11174">MAEFDFVSADAIEQLFLSGQGGNRITAIGLMRAKPDLAKLSPLTEVIRRSRSNFEQWHALRVCVELVRRGTSAAQQEEIRAAIAAAGANGTLRGSTDSGSGSRR</sequence>
<accession>A0A419I8Z3</accession>
<reference evidence="1 2" key="1">
    <citation type="submission" date="2018-09" db="EMBL/GenBank/DDBJ databases">
        <title>YIM PH 21725 draft genome.</title>
        <authorList>
            <person name="Miao C."/>
        </authorList>
    </citation>
    <scope>NUCLEOTIDE SEQUENCE [LARGE SCALE GENOMIC DNA]</scope>
    <source>
        <strain evidence="2">YIM PH21725</strain>
    </source>
</reference>
<name>A0A419I8Z3_9PSEU</name>
<proteinExistence type="predicted"/>
<organism evidence="1 2">
    <name type="scientific">Amycolatopsis panacis</name>
    <dbReference type="NCBI Taxonomy" id="2340917"/>
    <lineage>
        <taxon>Bacteria</taxon>
        <taxon>Bacillati</taxon>
        <taxon>Actinomycetota</taxon>
        <taxon>Actinomycetes</taxon>
        <taxon>Pseudonocardiales</taxon>
        <taxon>Pseudonocardiaceae</taxon>
        <taxon>Amycolatopsis</taxon>
    </lineage>
</organism>
<gene>
    <name evidence="1" type="ORF">D5S19_05755</name>
</gene>
<evidence type="ECO:0000313" key="2">
    <source>
        <dbReference type="Proteomes" id="UP000285112"/>
    </source>
</evidence>
<dbReference type="RefSeq" id="WP_120022282.1">
    <property type="nucleotide sequence ID" value="NZ_QZFV01000062.1"/>
</dbReference>
<protein>
    <submittedName>
        <fullName evidence="1">Uncharacterized protein</fullName>
    </submittedName>
</protein>